<evidence type="ECO:0000256" key="6">
    <source>
        <dbReference type="SAM" id="Phobius"/>
    </source>
</evidence>
<feature type="transmembrane region" description="Helical" evidence="6">
    <location>
        <begin position="345"/>
        <end position="364"/>
    </location>
</feature>
<organism evidence="7 8">
    <name type="scientific">Bacteroides nordii</name>
    <dbReference type="NCBI Taxonomy" id="291645"/>
    <lineage>
        <taxon>Bacteria</taxon>
        <taxon>Pseudomonadati</taxon>
        <taxon>Bacteroidota</taxon>
        <taxon>Bacteroidia</taxon>
        <taxon>Bacteroidales</taxon>
        <taxon>Bacteroidaceae</taxon>
        <taxon>Bacteroides</taxon>
    </lineage>
</organism>
<keyword evidence="4 6" id="KW-1133">Transmembrane helix</keyword>
<feature type="transmembrane region" description="Helical" evidence="6">
    <location>
        <begin position="435"/>
        <end position="453"/>
    </location>
</feature>
<proteinExistence type="predicted"/>
<feature type="transmembrane region" description="Helical" evidence="6">
    <location>
        <begin position="376"/>
        <end position="396"/>
    </location>
</feature>
<feature type="transmembrane region" description="Helical" evidence="6">
    <location>
        <begin position="129"/>
        <end position="147"/>
    </location>
</feature>
<dbReference type="AlphaFoldDB" id="A0A413VXK9"/>
<comment type="caution">
    <text evidence="7">The sequence shown here is derived from an EMBL/GenBank/DDBJ whole genome shotgun (WGS) entry which is preliminary data.</text>
</comment>
<dbReference type="PANTHER" id="PTHR30250">
    <property type="entry name" value="PST FAMILY PREDICTED COLANIC ACID TRANSPORTER"/>
    <property type="match status" value="1"/>
</dbReference>
<dbReference type="InterPro" id="IPR050833">
    <property type="entry name" value="Poly_Biosynth_Transport"/>
</dbReference>
<protein>
    <submittedName>
        <fullName evidence="7">Lipopolysaccharide biosynthesis protein</fullName>
    </submittedName>
</protein>
<gene>
    <name evidence="7" type="ORF">DW888_00255</name>
</gene>
<dbReference type="PANTHER" id="PTHR30250:SF26">
    <property type="entry name" value="PSMA PROTEIN"/>
    <property type="match status" value="1"/>
</dbReference>
<comment type="subcellular location">
    <subcellularLocation>
        <location evidence="1">Cell membrane</location>
        <topology evidence="1">Multi-pass membrane protein</topology>
    </subcellularLocation>
</comment>
<name>A0A413VXK9_9BACE</name>
<evidence type="ECO:0000313" key="7">
    <source>
        <dbReference type="EMBL" id="RHB38291.1"/>
    </source>
</evidence>
<feature type="transmembrane region" description="Helical" evidence="6">
    <location>
        <begin position="86"/>
        <end position="113"/>
    </location>
</feature>
<reference evidence="7 8" key="1">
    <citation type="submission" date="2018-08" db="EMBL/GenBank/DDBJ databases">
        <title>A genome reference for cultivated species of the human gut microbiota.</title>
        <authorList>
            <person name="Zou Y."/>
            <person name="Xue W."/>
            <person name="Luo G."/>
        </authorList>
    </citation>
    <scope>NUCLEOTIDE SEQUENCE [LARGE SCALE GENOMIC DNA]</scope>
    <source>
        <strain evidence="7 8">AM40-30BH</strain>
    </source>
</reference>
<keyword evidence="3 6" id="KW-0812">Transmembrane</keyword>
<feature type="transmembrane region" description="Helical" evidence="6">
    <location>
        <begin position="465"/>
        <end position="486"/>
    </location>
</feature>
<sequence length="511" mass="58900">MPSTANKRIAKNTLFLYIRMLLVMAVNLYTVRAVLNILGVEDYGINNVVGGVVTMFSFLTGVMVSASQRFFAFELGKKDFTKLNNYFNLTLWCYLIIAIVVLFLAETIGLWFLHSKMIIPLNRMSAAEWVFQFSVLSFMIQMVVIPYNSVIIAREQMNIYAYVSIVEVLLKLAIVYILTVFTFDKLKLYSVLTCSVIFFTSSFYILYCNRKFSESKITFYWNKNMFYELISYCGWNLFGALSAVLRSQGINLLLNLFFNPTINAARAIAFQVNNAINQFINNFFQAVRPQITKQYATGEKENFMILIFRSSRFCYYLILFFAIPLLLETPYILKLWLKEIPEYTILFTRLVIITAIIESVSYPLMSAIQATGKMKWYQICTGGLLLLNLPISYLFLKLSYPPQITMIISIIIAVFSQIFRVFFSRELFHMSIKGYLRNVISLISKVTVLSFLIPITESFLLSPGLLRLIIIIITSIITCILSIYFVGITQIEQKMIQSVLLKKIKSQFSPK</sequence>
<feature type="transmembrane region" description="Helical" evidence="6">
    <location>
        <begin position="402"/>
        <end position="423"/>
    </location>
</feature>
<keyword evidence="2" id="KW-1003">Cell membrane</keyword>
<evidence type="ECO:0000313" key="8">
    <source>
        <dbReference type="Proteomes" id="UP000284379"/>
    </source>
</evidence>
<evidence type="ECO:0000256" key="3">
    <source>
        <dbReference type="ARBA" id="ARBA00022692"/>
    </source>
</evidence>
<dbReference type="EMBL" id="QSGO01000001">
    <property type="protein sequence ID" value="RHB38291.1"/>
    <property type="molecule type" value="Genomic_DNA"/>
</dbReference>
<feature type="transmembrane region" description="Helical" evidence="6">
    <location>
        <begin position="188"/>
        <end position="207"/>
    </location>
</feature>
<evidence type="ECO:0000256" key="1">
    <source>
        <dbReference type="ARBA" id="ARBA00004651"/>
    </source>
</evidence>
<feature type="transmembrane region" description="Helical" evidence="6">
    <location>
        <begin position="43"/>
        <end position="66"/>
    </location>
</feature>
<evidence type="ECO:0000256" key="4">
    <source>
        <dbReference type="ARBA" id="ARBA00022989"/>
    </source>
</evidence>
<evidence type="ECO:0000256" key="5">
    <source>
        <dbReference type="ARBA" id="ARBA00023136"/>
    </source>
</evidence>
<feature type="transmembrane region" description="Helical" evidence="6">
    <location>
        <begin position="159"/>
        <end position="182"/>
    </location>
</feature>
<accession>A0A413VXK9</accession>
<feature type="transmembrane region" description="Helical" evidence="6">
    <location>
        <begin position="12"/>
        <end position="31"/>
    </location>
</feature>
<dbReference type="RefSeq" id="WP_122200597.1">
    <property type="nucleotide sequence ID" value="NZ_CABJFV010000001.1"/>
</dbReference>
<keyword evidence="5 6" id="KW-0472">Membrane</keyword>
<feature type="transmembrane region" description="Helical" evidence="6">
    <location>
        <begin position="313"/>
        <end position="333"/>
    </location>
</feature>
<evidence type="ECO:0000256" key="2">
    <source>
        <dbReference type="ARBA" id="ARBA00022475"/>
    </source>
</evidence>
<dbReference type="GO" id="GO:0005886">
    <property type="term" value="C:plasma membrane"/>
    <property type="evidence" value="ECO:0007669"/>
    <property type="project" value="UniProtKB-SubCell"/>
</dbReference>
<dbReference type="Proteomes" id="UP000284379">
    <property type="component" value="Unassembled WGS sequence"/>
</dbReference>